<accession>A0A9X5AV32</accession>
<organism evidence="1 2">
    <name type="scientific">Rhodoplanes serenus</name>
    <dbReference type="NCBI Taxonomy" id="200615"/>
    <lineage>
        <taxon>Bacteria</taxon>
        <taxon>Pseudomonadati</taxon>
        <taxon>Pseudomonadota</taxon>
        <taxon>Alphaproteobacteria</taxon>
        <taxon>Hyphomicrobiales</taxon>
        <taxon>Nitrobacteraceae</taxon>
        <taxon>Rhodoplanes</taxon>
    </lineage>
</organism>
<protein>
    <submittedName>
        <fullName evidence="1">Uncharacterized protein</fullName>
    </submittedName>
</protein>
<dbReference type="RefSeq" id="WP_155481407.1">
    <property type="nucleotide sequence ID" value="NZ_WNKV01000024.1"/>
</dbReference>
<gene>
    <name evidence="1" type="ORF">GJ689_23220</name>
</gene>
<sequence length="62" mass="7576">MPVYLGREEFPDEIISAPDNVVMRQFIARAHERSDTPARELIARWAEDLRRQRRALRRRRDW</sequence>
<comment type="caution">
    <text evidence="1">The sequence shown here is derived from an EMBL/GenBank/DDBJ whole genome shotgun (WGS) entry which is preliminary data.</text>
</comment>
<evidence type="ECO:0000313" key="1">
    <source>
        <dbReference type="EMBL" id="MTW19114.1"/>
    </source>
</evidence>
<dbReference type="Proteomes" id="UP000438991">
    <property type="component" value="Unassembled WGS sequence"/>
</dbReference>
<dbReference type="AlphaFoldDB" id="A0A9X5AV32"/>
<proteinExistence type="predicted"/>
<evidence type="ECO:0000313" key="2">
    <source>
        <dbReference type="Proteomes" id="UP000438991"/>
    </source>
</evidence>
<name>A0A9X5AV32_9BRAD</name>
<reference evidence="1 2" key="1">
    <citation type="submission" date="2019-11" db="EMBL/GenBank/DDBJ databases">
        <title>Whole-genome sequence of Rhodoplanes serenus DSM 18633, type strain.</title>
        <authorList>
            <person name="Kyndt J.A."/>
            <person name="Meyer T.E."/>
        </authorList>
    </citation>
    <scope>NUCLEOTIDE SEQUENCE [LARGE SCALE GENOMIC DNA]</scope>
    <source>
        <strain evidence="1 2">DSM 18633</strain>
    </source>
</reference>
<dbReference type="EMBL" id="WNKV01000024">
    <property type="protein sequence ID" value="MTW19114.1"/>
    <property type="molecule type" value="Genomic_DNA"/>
</dbReference>